<dbReference type="Proteomes" id="UP000784294">
    <property type="component" value="Unassembled WGS sequence"/>
</dbReference>
<dbReference type="EMBL" id="CAAALY010105348">
    <property type="protein sequence ID" value="VEL29689.1"/>
    <property type="molecule type" value="Genomic_DNA"/>
</dbReference>
<gene>
    <name evidence="2" type="ORF">PXEA_LOCUS23129</name>
</gene>
<accession>A0A448X6Z2</accession>
<keyword evidence="3" id="KW-1185">Reference proteome</keyword>
<sequence length="131" mass="13546">MGCGKSEGKGDGEGEGEGEPEREGEAESEAEAGALTSVEWAAARAPDTGQPDASDLPWRSARTDQSAHASTSIGPAVSWAASSATRRRDAIETRAAALRLDADLAKPDTVVAGATEPHDDCDRDESRLGPE</sequence>
<evidence type="ECO:0000313" key="2">
    <source>
        <dbReference type="EMBL" id="VEL29689.1"/>
    </source>
</evidence>
<evidence type="ECO:0000256" key="1">
    <source>
        <dbReference type="SAM" id="MobiDB-lite"/>
    </source>
</evidence>
<dbReference type="AlphaFoldDB" id="A0A448X6Z2"/>
<proteinExistence type="predicted"/>
<feature type="compositionally biased region" description="Basic and acidic residues" evidence="1">
    <location>
        <begin position="116"/>
        <end position="131"/>
    </location>
</feature>
<feature type="compositionally biased region" description="Basic and acidic residues" evidence="1">
    <location>
        <begin position="1"/>
        <end position="12"/>
    </location>
</feature>
<protein>
    <submittedName>
        <fullName evidence="2">Uncharacterized protein</fullName>
    </submittedName>
</protein>
<reference evidence="2" key="1">
    <citation type="submission" date="2018-11" db="EMBL/GenBank/DDBJ databases">
        <authorList>
            <consortium name="Pathogen Informatics"/>
        </authorList>
    </citation>
    <scope>NUCLEOTIDE SEQUENCE</scope>
</reference>
<feature type="compositionally biased region" description="Polar residues" evidence="1">
    <location>
        <begin position="63"/>
        <end position="73"/>
    </location>
</feature>
<feature type="region of interest" description="Disordered" evidence="1">
    <location>
        <begin position="106"/>
        <end position="131"/>
    </location>
</feature>
<comment type="caution">
    <text evidence="2">The sequence shown here is derived from an EMBL/GenBank/DDBJ whole genome shotgun (WGS) entry which is preliminary data.</text>
</comment>
<feature type="region of interest" description="Disordered" evidence="1">
    <location>
        <begin position="1"/>
        <end position="86"/>
    </location>
</feature>
<organism evidence="2 3">
    <name type="scientific">Protopolystoma xenopodis</name>
    <dbReference type="NCBI Taxonomy" id="117903"/>
    <lineage>
        <taxon>Eukaryota</taxon>
        <taxon>Metazoa</taxon>
        <taxon>Spiralia</taxon>
        <taxon>Lophotrochozoa</taxon>
        <taxon>Platyhelminthes</taxon>
        <taxon>Monogenea</taxon>
        <taxon>Polyopisthocotylea</taxon>
        <taxon>Polystomatidea</taxon>
        <taxon>Polystomatidae</taxon>
        <taxon>Protopolystoma</taxon>
    </lineage>
</organism>
<evidence type="ECO:0000313" key="3">
    <source>
        <dbReference type="Proteomes" id="UP000784294"/>
    </source>
</evidence>
<name>A0A448X6Z2_9PLAT</name>